<name>A0A433YDI6_9BACL</name>
<dbReference type="EC" id="6.-.-.-" evidence="2"/>
<dbReference type="Pfam" id="PF10079">
    <property type="entry name" value="Rossmann-like_BshC"/>
    <property type="match status" value="1"/>
</dbReference>
<reference evidence="5 6" key="1">
    <citation type="submission" date="2018-12" db="EMBL/GenBank/DDBJ databases">
        <authorList>
            <person name="Sun L."/>
            <person name="Chen Z."/>
        </authorList>
    </citation>
    <scope>NUCLEOTIDE SEQUENCE [LARGE SCALE GENOMIC DNA]</scope>
    <source>
        <strain evidence="5 6">DSM 15890</strain>
    </source>
</reference>
<evidence type="ECO:0000259" key="3">
    <source>
        <dbReference type="Pfam" id="PF10079"/>
    </source>
</evidence>
<dbReference type="InterPro" id="IPR055398">
    <property type="entry name" value="Rossmann-like_BshC"/>
</dbReference>
<dbReference type="PIRSF" id="PIRSF012535">
    <property type="entry name" value="UCP012535"/>
    <property type="match status" value="1"/>
</dbReference>
<evidence type="ECO:0000259" key="4">
    <source>
        <dbReference type="Pfam" id="PF24850"/>
    </source>
</evidence>
<dbReference type="HAMAP" id="MF_01867">
    <property type="entry name" value="BshC"/>
    <property type="match status" value="1"/>
</dbReference>
<gene>
    <name evidence="2 5" type="primary">bshC</name>
    <name evidence="5" type="ORF">EJP82_06090</name>
</gene>
<dbReference type="EMBL" id="RZNY01000003">
    <property type="protein sequence ID" value="RUT47939.1"/>
    <property type="molecule type" value="Genomic_DNA"/>
</dbReference>
<keyword evidence="1 2" id="KW-0436">Ligase</keyword>
<sequence>MEVVHKPLLSTQPLAEALISDFASVGHLYESNPLDEGDWSKRIKWLDETEDLRIERKALVTSLREYNLLHNPNEAVTESLNKLENPGTAVIVGGQQSGLFSGPLLVIYKAVSIIKAAEHASSELGRPVVPVFWIAGEDHDWDEVNHTYLLSSDLQISRIRVPREDEKRSPVSLTEVSKEEWDRVANELEQLLPGSEFKAGLMENVRQTFAESSTLSESFAKLLGTWFGKYGLILLDSADTALRRLEVPVFQTIITSNDELESAYFASADHIASLGGTPQADVAKGGANLFYIHEGDRLLLFKRDGRFTDRKGKVAFSEEELLSVLQSHPERFSNNVLTRPLMQDSLLPVLGSVLGAGEIAYWALTRRAFNQLGLKMPILLPRMSFTVIEGTLHKQMDKYDLTWEDVLDREVFREKRESWLALQDAVHLDARFDEIKTTFGDMYEPLIEQLGSIQNGLLKLGSANKDKIFDQIEYLRGRSKDALEKVNEVGLRHFERIELSLFPQNKPQERVYNIFYYLNRYGMNWIDDLMEIPYDIAGSHRVIYL</sequence>
<comment type="function">
    <text evidence="2">Involved in bacillithiol (BSH) biosynthesis. May catalyze the last step of the pathway, the addition of cysteine to glucosamine malate (GlcN-Mal) to generate BSH.</text>
</comment>
<comment type="similarity">
    <text evidence="2">Belongs to the BshC family.</text>
</comment>
<protein>
    <recommendedName>
        <fullName evidence="2">Putative cysteine ligase BshC</fullName>
        <ecNumber evidence="2">6.-.-.-</ecNumber>
    </recommendedName>
</protein>
<dbReference type="Pfam" id="PF24850">
    <property type="entry name" value="CC_BshC"/>
    <property type="match status" value="1"/>
</dbReference>
<accession>A0A433YDI6</accession>
<dbReference type="NCBIfam" id="TIGR03998">
    <property type="entry name" value="thiol_BshC"/>
    <property type="match status" value="1"/>
</dbReference>
<evidence type="ECO:0000256" key="2">
    <source>
        <dbReference type="HAMAP-Rule" id="MF_01867"/>
    </source>
</evidence>
<feature type="domain" description="Bacillithiol biosynthesis BshC N-terminal Rossmann-like" evidence="3">
    <location>
        <begin position="1"/>
        <end position="383"/>
    </location>
</feature>
<evidence type="ECO:0000256" key="1">
    <source>
        <dbReference type="ARBA" id="ARBA00022598"/>
    </source>
</evidence>
<evidence type="ECO:0000313" key="5">
    <source>
        <dbReference type="EMBL" id="RUT47939.1"/>
    </source>
</evidence>
<dbReference type="Proteomes" id="UP000279446">
    <property type="component" value="Unassembled WGS sequence"/>
</dbReference>
<dbReference type="RefSeq" id="WP_127191136.1">
    <property type="nucleotide sequence ID" value="NZ_RZNY01000003.1"/>
</dbReference>
<keyword evidence="6" id="KW-1185">Reference proteome</keyword>
<dbReference type="InterPro" id="IPR011199">
    <property type="entry name" value="Bacillithiol_biosynth_BshC"/>
</dbReference>
<dbReference type="AlphaFoldDB" id="A0A433YDI6"/>
<dbReference type="InterPro" id="IPR055399">
    <property type="entry name" value="CC_BshC"/>
</dbReference>
<comment type="caution">
    <text evidence="5">The sequence shown here is derived from an EMBL/GenBank/DDBJ whole genome shotgun (WGS) entry which is preliminary data.</text>
</comment>
<feature type="domain" description="Bacillithiol biosynthesis BshC C-terminal coiled-coil" evidence="4">
    <location>
        <begin position="385"/>
        <end position="545"/>
    </location>
</feature>
<evidence type="ECO:0000313" key="6">
    <source>
        <dbReference type="Proteomes" id="UP000279446"/>
    </source>
</evidence>
<proteinExistence type="inferred from homology"/>
<dbReference type="GO" id="GO:0016874">
    <property type="term" value="F:ligase activity"/>
    <property type="evidence" value="ECO:0007669"/>
    <property type="project" value="UniProtKB-UniRule"/>
</dbReference>
<organism evidence="5 6">
    <name type="scientific">Paenibacillus anaericanus</name>
    <dbReference type="NCBI Taxonomy" id="170367"/>
    <lineage>
        <taxon>Bacteria</taxon>
        <taxon>Bacillati</taxon>
        <taxon>Bacillota</taxon>
        <taxon>Bacilli</taxon>
        <taxon>Bacillales</taxon>
        <taxon>Paenibacillaceae</taxon>
        <taxon>Paenibacillus</taxon>
    </lineage>
</organism>
<dbReference type="OrthoDB" id="9765151at2"/>